<dbReference type="Proteomes" id="UP000214365">
    <property type="component" value="Unassembled WGS sequence"/>
</dbReference>
<name>A0A225ARV5_TALAT</name>
<dbReference type="EMBL" id="LFMY01000003">
    <property type="protein sequence ID" value="OKL62233.1"/>
    <property type="molecule type" value="Genomic_DNA"/>
</dbReference>
<dbReference type="AlphaFoldDB" id="A0A225ARV5"/>
<keyword evidence="2" id="KW-1185">Reference proteome</keyword>
<protein>
    <submittedName>
        <fullName evidence="1">Uncharacterized protein</fullName>
    </submittedName>
</protein>
<comment type="caution">
    <text evidence="1">The sequence shown here is derived from an EMBL/GenBank/DDBJ whole genome shotgun (WGS) entry which is preliminary data.</text>
</comment>
<gene>
    <name evidence="1" type="ORF">UA08_02342</name>
</gene>
<reference evidence="1 2" key="1">
    <citation type="submission" date="2015-06" db="EMBL/GenBank/DDBJ databases">
        <title>Talaromyces atroroseus IBT 11181 draft genome.</title>
        <authorList>
            <person name="Rasmussen K.B."/>
            <person name="Rasmussen S."/>
            <person name="Petersen B."/>
            <person name="Sicheritz-Ponten T."/>
            <person name="Mortensen U.H."/>
            <person name="Thrane U."/>
        </authorList>
    </citation>
    <scope>NUCLEOTIDE SEQUENCE [LARGE SCALE GENOMIC DNA]</scope>
    <source>
        <strain evidence="1 2">IBT 11181</strain>
    </source>
</reference>
<dbReference type="RefSeq" id="XP_020122354.1">
    <property type="nucleotide sequence ID" value="XM_020264374.1"/>
</dbReference>
<evidence type="ECO:0000313" key="1">
    <source>
        <dbReference type="EMBL" id="OKL62233.1"/>
    </source>
</evidence>
<organism evidence="1 2">
    <name type="scientific">Talaromyces atroroseus</name>
    <dbReference type="NCBI Taxonomy" id="1441469"/>
    <lineage>
        <taxon>Eukaryota</taxon>
        <taxon>Fungi</taxon>
        <taxon>Dikarya</taxon>
        <taxon>Ascomycota</taxon>
        <taxon>Pezizomycotina</taxon>
        <taxon>Eurotiomycetes</taxon>
        <taxon>Eurotiomycetidae</taxon>
        <taxon>Eurotiales</taxon>
        <taxon>Trichocomaceae</taxon>
        <taxon>Talaromyces</taxon>
        <taxon>Talaromyces sect. Trachyspermi</taxon>
    </lineage>
</organism>
<dbReference type="GeneID" id="31002097"/>
<sequence length="92" mass="9954">MESDIHSAIPSHDGLIPELDDGIYSFSGTSNENAMTSAFAGNSFDESLGFSLSLYPDFANNDPTQLLGNDFFFLDLPNSPATFNESVENQPV</sequence>
<accession>A0A225ARV5</accession>
<proteinExistence type="predicted"/>
<evidence type="ECO:0000313" key="2">
    <source>
        <dbReference type="Proteomes" id="UP000214365"/>
    </source>
</evidence>